<sequence length="82" mass="8949">MAAATAALAGSSESGGIDRRWRRPRLRWLGAARAAGSTGDDGRGCASREQRERPDRPAMAAHKTLNRPYSWSFAGPSRFKTF</sequence>
<feature type="compositionally biased region" description="Basic and acidic residues" evidence="1">
    <location>
        <begin position="40"/>
        <end position="56"/>
    </location>
</feature>
<organism evidence="2 3">
    <name type="scientific">Alicyclobacillus acidoterrestris (strain ATCC 49025 / DSM 3922 / CIP 106132 / NCIMB 13137 / GD3B)</name>
    <dbReference type="NCBI Taxonomy" id="1356854"/>
    <lineage>
        <taxon>Bacteria</taxon>
        <taxon>Bacillati</taxon>
        <taxon>Bacillota</taxon>
        <taxon>Bacilli</taxon>
        <taxon>Bacillales</taxon>
        <taxon>Alicyclobacillaceae</taxon>
        <taxon>Alicyclobacillus</taxon>
    </lineage>
</organism>
<accession>A0A9E7CRD9</accession>
<dbReference type="KEGG" id="aaco:K1I37_04065"/>
<evidence type="ECO:0000313" key="2">
    <source>
        <dbReference type="EMBL" id="UNO49719.1"/>
    </source>
</evidence>
<gene>
    <name evidence="2" type="ORF">K1I37_04065</name>
</gene>
<evidence type="ECO:0000256" key="1">
    <source>
        <dbReference type="SAM" id="MobiDB-lite"/>
    </source>
</evidence>
<keyword evidence="3" id="KW-1185">Reference proteome</keyword>
<dbReference type="EMBL" id="CP080467">
    <property type="protein sequence ID" value="UNO49719.1"/>
    <property type="molecule type" value="Genomic_DNA"/>
</dbReference>
<reference evidence="3" key="1">
    <citation type="journal article" date="2022" name="G3 (Bethesda)">
        <title>Unveiling the complete genome sequence of Alicyclobacillus acidoterrestris DSM 3922T, a taint-producing strain.</title>
        <authorList>
            <person name="Leonardo I.C."/>
            <person name="Barreto Crespo M.T."/>
            <person name="Gaspar F.B."/>
        </authorList>
    </citation>
    <scope>NUCLEOTIDE SEQUENCE [LARGE SCALE GENOMIC DNA]</scope>
    <source>
        <strain evidence="3">DSM 3922</strain>
    </source>
</reference>
<name>A0A9E7CRD9_ALIAG</name>
<protein>
    <submittedName>
        <fullName evidence="2">Uncharacterized protein</fullName>
    </submittedName>
</protein>
<dbReference type="AlphaFoldDB" id="A0A9E7CRD9"/>
<proteinExistence type="predicted"/>
<dbReference type="Proteomes" id="UP000829401">
    <property type="component" value="Chromosome"/>
</dbReference>
<dbReference type="RefSeq" id="WP_152498886.1">
    <property type="nucleotide sequence ID" value="NZ_AURB01000201.1"/>
</dbReference>
<feature type="region of interest" description="Disordered" evidence="1">
    <location>
        <begin position="31"/>
        <end position="71"/>
    </location>
</feature>
<evidence type="ECO:0000313" key="3">
    <source>
        <dbReference type="Proteomes" id="UP000829401"/>
    </source>
</evidence>